<dbReference type="PIRSF" id="PIRSF005215">
    <property type="entry name" value="TehB"/>
    <property type="match status" value="1"/>
</dbReference>
<evidence type="ECO:0000313" key="4">
    <source>
        <dbReference type="Proteomes" id="UP000255129"/>
    </source>
</evidence>
<dbReference type="PANTHER" id="PTHR43667:SF2">
    <property type="entry name" value="FATTY ACID C-METHYL TRANSFERASE"/>
    <property type="match status" value="1"/>
</dbReference>
<gene>
    <name evidence="3" type="primary">tehB</name>
    <name evidence="3" type="ORF">NCTC12026_02804</name>
</gene>
<dbReference type="Proteomes" id="UP000255129">
    <property type="component" value="Unassembled WGS sequence"/>
</dbReference>
<dbReference type="Pfam" id="PF09313">
    <property type="entry name" value="TehB-like"/>
    <property type="match status" value="1"/>
</dbReference>
<dbReference type="Gene3D" id="2.60.120.10">
    <property type="entry name" value="Jelly Rolls"/>
    <property type="match status" value="1"/>
</dbReference>
<dbReference type="GO" id="GO:0032259">
    <property type="term" value="P:methylation"/>
    <property type="evidence" value="ECO:0007669"/>
    <property type="project" value="UniProtKB-KW"/>
</dbReference>
<dbReference type="RefSeq" id="WP_006815043.1">
    <property type="nucleotide sequence ID" value="NZ_AP018946.1"/>
</dbReference>
<dbReference type="InterPro" id="IPR029063">
    <property type="entry name" value="SAM-dependent_MTases_sf"/>
</dbReference>
<dbReference type="EMBL" id="UGUA01000002">
    <property type="protein sequence ID" value="SUC36379.1"/>
    <property type="molecule type" value="Genomic_DNA"/>
</dbReference>
<feature type="domain" description="TehB/YeaR-like" evidence="2">
    <location>
        <begin position="15"/>
        <end position="94"/>
    </location>
</feature>
<dbReference type="InterPro" id="IPR014710">
    <property type="entry name" value="RmlC-like_jellyroll"/>
</dbReference>
<feature type="domain" description="Tellurite resistance methyltransferase TehB-like" evidence="1">
    <location>
        <begin position="96"/>
        <end position="291"/>
    </location>
</feature>
<keyword evidence="3" id="KW-0808">Transferase</keyword>
<dbReference type="NCBIfam" id="NF008405">
    <property type="entry name" value="PRK11207.1"/>
    <property type="match status" value="1"/>
</dbReference>
<dbReference type="NCBIfam" id="NF008992">
    <property type="entry name" value="PRK12335.1"/>
    <property type="match status" value="1"/>
</dbReference>
<dbReference type="InterPro" id="IPR004537">
    <property type="entry name" value="Tellurite-R_MeTrfase_TehB"/>
</dbReference>
<accession>A0A379G5P7</accession>
<dbReference type="SUPFAM" id="SSF51197">
    <property type="entry name" value="Clavaminate synthase-like"/>
    <property type="match status" value="1"/>
</dbReference>
<dbReference type="Gene3D" id="3.40.50.150">
    <property type="entry name" value="Vaccinia Virus protein VP39"/>
    <property type="match status" value="1"/>
</dbReference>
<sequence>MQLNGDCMTELVCYKTMPVWDKASVPLMFQDRHNTKEDTFAQLNVLEGSLDFIIFGDDGSEQKFTFDTENQPPVIEPQVWHRIAGCSDDMRCQLSFLCRPELAFYKKYDLSMPHSEVRYLCENNLAKPCKTLDLGSGRGRNSFYLAQQGYDVTAVDINQNHIQAIETVKKDSGIENIHTALYDINSHQIQGDYDLIISTVVLMFLQREKISDIITDMQAHTLSGGINVVVCAVETPDAPLDMVPFKCFLKPDELKQYYHDWEILKYNENPGHLHRTDAQGNRIKLNFATLIAKKK</sequence>
<protein>
    <submittedName>
        <fullName evidence="3">Tellurite resistance protein TehB homolog</fullName>
        <ecNumber evidence="3">2.1.1.-</ecNumber>
    </submittedName>
</protein>
<dbReference type="InterPro" id="IPR015985">
    <property type="entry name" value="TehB-like_dom"/>
</dbReference>
<dbReference type="InterPro" id="IPR050723">
    <property type="entry name" value="CFA/CMAS"/>
</dbReference>
<dbReference type="OrthoDB" id="9804312at2"/>
<dbReference type="NCBIfam" id="TIGR00477">
    <property type="entry name" value="tehB"/>
    <property type="match status" value="1"/>
</dbReference>
<dbReference type="InterPro" id="IPR014431">
    <property type="entry name" value="Tellurite-R_TehB-2"/>
</dbReference>
<dbReference type="CDD" id="cd02440">
    <property type="entry name" value="AdoMet_MTases"/>
    <property type="match status" value="1"/>
</dbReference>
<evidence type="ECO:0000259" key="2">
    <source>
        <dbReference type="Pfam" id="PF09313"/>
    </source>
</evidence>
<evidence type="ECO:0000313" key="3">
    <source>
        <dbReference type="EMBL" id="SUC36379.1"/>
    </source>
</evidence>
<dbReference type="GeneID" id="93422018"/>
<dbReference type="GO" id="GO:0005737">
    <property type="term" value="C:cytoplasm"/>
    <property type="evidence" value="ECO:0007669"/>
    <property type="project" value="InterPro"/>
</dbReference>
<dbReference type="AlphaFoldDB" id="A0A379G5P7"/>
<dbReference type="GO" id="GO:0008757">
    <property type="term" value="F:S-adenosylmethionine-dependent methyltransferase activity"/>
    <property type="evidence" value="ECO:0007669"/>
    <property type="project" value="InterPro"/>
</dbReference>
<dbReference type="PANTHER" id="PTHR43667">
    <property type="entry name" value="CYCLOPROPANE-FATTY-ACYL-PHOSPHOLIPID SYNTHASE"/>
    <property type="match status" value="1"/>
</dbReference>
<evidence type="ECO:0000259" key="1">
    <source>
        <dbReference type="Pfam" id="PF03848"/>
    </source>
</evidence>
<organism evidence="3 4">
    <name type="scientific">Providencia rustigianii</name>
    <dbReference type="NCBI Taxonomy" id="158850"/>
    <lineage>
        <taxon>Bacteria</taxon>
        <taxon>Pseudomonadati</taxon>
        <taxon>Pseudomonadota</taxon>
        <taxon>Gammaproteobacteria</taxon>
        <taxon>Enterobacterales</taxon>
        <taxon>Morganellaceae</taxon>
        <taxon>Providencia</taxon>
    </lineage>
</organism>
<name>A0A379G5P7_9GAMM</name>
<keyword evidence="3" id="KW-0489">Methyltransferase</keyword>
<dbReference type="EC" id="2.1.1.-" evidence="3"/>
<dbReference type="SUPFAM" id="SSF53335">
    <property type="entry name" value="S-adenosyl-L-methionine-dependent methyltransferases"/>
    <property type="match status" value="1"/>
</dbReference>
<dbReference type="InterPro" id="IPR015392">
    <property type="entry name" value="TehB/YeaR-like_dom"/>
</dbReference>
<reference evidence="3 4" key="1">
    <citation type="submission" date="2018-06" db="EMBL/GenBank/DDBJ databases">
        <authorList>
            <consortium name="Pathogen Informatics"/>
            <person name="Doyle S."/>
        </authorList>
    </citation>
    <scope>NUCLEOTIDE SEQUENCE [LARGE SCALE GENOMIC DNA]</scope>
    <source>
        <strain evidence="3 4">NCTC12026</strain>
    </source>
</reference>
<dbReference type="GO" id="GO:0046690">
    <property type="term" value="P:response to tellurium ion"/>
    <property type="evidence" value="ECO:0007669"/>
    <property type="project" value="InterPro"/>
</dbReference>
<proteinExistence type="predicted"/>
<dbReference type="Pfam" id="PF03848">
    <property type="entry name" value="TehB"/>
    <property type="match status" value="1"/>
</dbReference>